<evidence type="ECO:0000256" key="1">
    <source>
        <dbReference type="SAM" id="MobiDB-lite"/>
    </source>
</evidence>
<evidence type="ECO:0000313" key="3">
    <source>
        <dbReference type="Proteomes" id="UP001476798"/>
    </source>
</evidence>
<feature type="compositionally biased region" description="Basic and acidic residues" evidence="1">
    <location>
        <begin position="95"/>
        <end position="110"/>
    </location>
</feature>
<name>A0ABV0N4U4_9TELE</name>
<protein>
    <submittedName>
        <fullName evidence="2">Uncharacterized protein</fullName>
    </submittedName>
</protein>
<dbReference type="EMBL" id="JAHRIO010022210">
    <property type="protein sequence ID" value="MEQ2165914.1"/>
    <property type="molecule type" value="Genomic_DNA"/>
</dbReference>
<keyword evidence="3" id="KW-1185">Reference proteome</keyword>
<organism evidence="2 3">
    <name type="scientific">Goodea atripinnis</name>
    <dbReference type="NCBI Taxonomy" id="208336"/>
    <lineage>
        <taxon>Eukaryota</taxon>
        <taxon>Metazoa</taxon>
        <taxon>Chordata</taxon>
        <taxon>Craniata</taxon>
        <taxon>Vertebrata</taxon>
        <taxon>Euteleostomi</taxon>
        <taxon>Actinopterygii</taxon>
        <taxon>Neopterygii</taxon>
        <taxon>Teleostei</taxon>
        <taxon>Neoteleostei</taxon>
        <taxon>Acanthomorphata</taxon>
        <taxon>Ovalentaria</taxon>
        <taxon>Atherinomorphae</taxon>
        <taxon>Cyprinodontiformes</taxon>
        <taxon>Goodeidae</taxon>
        <taxon>Goodea</taxon>
    </lineage>
</organism>
<feature type="region of interest" description="Disordered" evidence="1">
    <location>
        <begin position="60"/>
        <end position="110"/>
    </location>
</feature>
<gene>
    <name evidence="2" type="ORF">GOODEAATRI_022075</name>
</gene>
<sequence>MKQQRVLQRGLHLRSASDVAGVSEETQMLQISHMKEVDTLRHSVSSLFDTFVEWEEWQEKVGGAGTDDEGRRRELSGDGPSHRRQKLEAAQQRVAKLETHLPEKEHLIKQ</sequence>
<accession>A0ABV0N4U4</accession>
<reference evidence="2 3" key="1">
    <citation type="submission" date="2021-06" db="EMBL/GenBank/DDBJ databases">
        <authorList>
            <person name="Palmer J.M."/>
        </authorList>
    </citation>
    <scope>NUCLEOTIDE SEQUENCE [LARGE SCALE GENOMIC DNA]</scope>
    <source>
        <strain evidence="2 3">GA_2019</strain>
        <tissue evidence="2">Muscle</tissue>
    </source>
</reference>
<dbReference type="Proteomes" id="UP001476798">
    <property type="component" value="Unassembled WGS sequence"/>
</dbReference>
<evidence type="ECO:0000313" key="2">
    <source>
        <dbReference type="EMBL" id="MEQ2165914.1"/>
    </source>
</evidence>
<proteinExistence type="predicted"/>
<comment type="caution">
    <text evidence="2">The sequence shown here is derived from an EMBL/GenBank/DDBJ whole genome shotgun (WGS) entry which is preliminary data.</text>
</comment>